<dbReference type="Proteomes" id="UP000617951">
    <property type="component" value="Unassembled WGS sequence"/>
</dbReference>
<organism evidence="1 2">
    <name type="scientific">Guopingia tenuis</name>
    <dbReference type="NCBI Taxonomy" id="2763656"/>
    <lineage>
        <taxon>Bacteria</taxon>
        <taxon>Bacillati</taxon>
        <taxon>Bacillota</taxon>
        <taxon>Clostridia</taxon>
        <taxon>Christensenellales</taxon>
        <taxon>Christensenellaceae</taxon>
        <taxon>Guopingia</taxon>
    </lineage>
</organism>
<gene>
    <name evidence="1" type="ORF">H8693_05830</name>
</gene>
<evidence type="ECO:0000313" key="1">
    <source>
        <dbReference type="EMBL" id="MBC8538448.1"/>
    </source>
</evidence>
<proteinExistence type="predicted"/>
<reference evidence="1" key="1">
    <citation type="submission" date="2020-08" db="EMBL/GenBank/DDBJ databases">
        <title>Genome public.</title>
        <authorList>
            <person name="Liu C."/>
            <person name="Sun Q."/>
        </authorList>
    </citation>
    <scope>NUCLEOTIDE SEQUENCE</scope>
    <source>
        <strain evidence="1">NSJ-63</strain>
    </source>
</reference>
<protein>
    <submittedName>
        <fullName evidence="1">Uncharacterized protein</fullName>
    </submittedName>
</protein>
<evidence type="ECO:0000313" key="2">
    <source>
        <dbReference type="Proteomes" id="UP000617951"/>
    </source>
</evidence>
<sequence length="82" mass="9962">MKIDWRRMGQEKFLLNKKLKYKKYDGDISKGAHEHCSFCYELISSKGPITEAYCTLDEENWICKKCYDDFKDEFHWIIIKEE</sequence>
<comment type="caution">
    <text evidence="1">The sequence shown here is derived from an EMBL/GenBank/DDBJ whole genome shotgun (WGS) entry which is preliminary data.</text>
</comment>
<keyword evidence="2" id="KW-1185">Reference proteome</keyword>
<dbReference type="RefSeq" id="WP_249280210.1">
    <property type="nucleotide sequence ID" value="NZ_JACRSS010000002.1"/>
</dbReference>
<dbReference type="AlphaFoldDB" id="A0A926DGR7"/>
<name>A0A926DGR7_9FIRM</name>
<accession>A0A926DGR7</accession>
<dbReference type="EMBL" id="JACRSS010000002">
    <property type="protein sequence ID" value="MBC8538448.1"/>
    <property type="molecule type" value="Genomic_DNA"/>
</dbReference>